<evidence type="ECO:0000256" key="2">
    <source>
        <dbReference type="ARBA" id="ARBA00022679"/>
    </source>
</evidence>
<dbReference type="RefSeq" id="WP_146503276.1">
    <property type="nucleotide sequence ID" value="NZ_SJPG01000001.1"/>
</dbReference>
<sequence>MNVIGVIPARLQSTRLPNKLLLKETGQCLLEHTWRAAQKAKRLERIVVATDSTEIAEECQKFGAEVCMTGECANGTERAAVALESLAETPEIVVNIQGDEPEIDADHIDRVIAALEKRTDCEMATLANPILSAEQVRDPSCVKVVCATDGRALYFSRASIPFSRDRACEEWFVDEPTPYQSSPWLQHIGLYAYRTAFLQAFVKMPASILETTEQLEQLRALQAGAHIHVTVVASSSSGIDTPEDYAAFVKRHQSSH</sequence>
<keyword evidence="4 5" id="KW-0448">Lipopolysaccharide biosynthesis</keyword>
<dbReference type="NCBIfam" id="NF003950">
    <property type="entry name" value="PRK05450.1-3"/>
    <property type="match status" value="1"/>
</dbReference>
<dbReference type="GO" id="GO:0005829">
    <property type="term" value="C:cytosol"/>
    <property type="evidence" value="ECO:0007669"/>
    <property type="project" value="TreeGrafter"/>
</dbReference>
<comment type="catalytic activity">
    <reaction evidence="5">
        <text>3-deoxy-alpha-D-manno-oct-2-ulosonate + CTP = CMP-3-deoxy-beta-D-manno-octulosonate + diphosphate</text>
        <dbReference type="Rhea" id="RHEA:23448"/>
        <dbReference type="ChEBI" id="CHEBI:33019"/>
        <dbReference type="ChEBI" id="CHEBI:37563"/>
        <dbReference type="ChEBI" id="CHEBI:85986"/>
        <dbReference type="ChEBI" id="CHEBI:85987"/>
        <dbReference type="EC" id="2.7.7.38"/>
    </reaction>
</comment>
<dbReference type="UniPathway" id="UPA00358">
    <property type="reaction ID" value="UER00476"/>
</dbReference>
<dbReference type="InterPro" id="IPR003329">
    <property type="entry name" value="Cytidylyl_trans"/>
</dbReference>
<dbReference type="OrthoDB" id="9815559at2"/>
<protein>
    <recommendedName>
        <fullName evidence="5">3-deoxy-manno-octulosonate cytidylyltransferase</fullName>
        <ecNumber evidence="5">2.7.7.38</ecNumber>
    </recommendedName>
    <alternativeName>
        <fullName evidence="5">CMP-2-keto-3-deoxyoctulosonic acid synthase</fullName>
        <shortName evidence="5">CKS</shortName>
        <shortName evidence="5">CMP-KDO synthase</shortName>
    </alternativeName>
</protein>
<keyword evidence="2 5" id="KW-0808">Transferase</keyword>
<proteinExistence type="inferred from homology"/>
<dbReference type="SUPFAM" id="SSF53448">
    <property type="entry name" value="Nucleotide-diphospho-sugar transferases"/>
    <property type="match status" value="1"/>
</dbReference>
<evidence type="ECO:0000256" key="5">
    <source>
        <dbReference type="HAMAP-Rule" id="MF_00057"/>
    </source>
</evidence>
<dbReference type="GO" id="GO:0008690">
    <property type="term" value="F:3-deoxy-manno-octulosonate cytidylyltransferase activity"/>
    <property type="evidence" value="ECO:0007669"/>
    <property type="project" value="UniProtKB-UniRule"/>
</dbReference>
<dbReference type="Gene3D" id="3.90.550.10">
    <property type="entry name" value="Spore Coat Polysaccharide Biosynthesis Protein SpsA, Chain A"/>
    <property type="match status" value="1"/>
</dbReference>
<comment type="pathway">
    <text evidence="5">Nucleotide-sugar biosynthesis; CMP-3-deoxy-D-manno-octulosonate biosynthesis; CMP-3-deoxy-D-manno-octulosonate from 3-deoxy-D-manno-octulosonate and CTP: step 1/1.</text>
</comment>
<comment type="similarity">
    <text evidence="5">Belongs to the KdsB family.</text>
</comment>
<keyword evidence="7" id="KW-1185">Reference proteome</keyword>
<reference evidence="6 7" key="1">
    <citation type="submission" date="2019-02" db="EMBL/GenBank/DDBJ databases">
        <title>Deep-cultivation of Planctomycetes and their phenomic and genomic characterization uncovers novel biology.</title>
        <authorList>
            <person name="Wiegand S."/>
            <person name="Jogler M."/>
            <person name="Boedeker C."/>
            <person name="Pinto D."/>
            <person name="Vollmers J."/>
            <person name="Rivas-Marin E."/>
            <person name="Kohn T."/>
            <person name="Peeters S.H."/>
            <person name="Heuer A."/>
            <person name="Rast P."/>
            <person name="Oberbeckmann S."/>
            <person name="Bunk B."/>
            <person name="Jeske O."/>
            <person name="Meyerdierks A."/>
            <person name="Storesund J.E."/>
            <person name="Kallscheuer N."/>
            <person name="Luecker S."/>
            <person name="Lage O.M."/>
            <person name="Pohl T."/>
            <person name="Merkel B.J."/>
            <person name="Hornburger P."/>
            <person name="Mueller R.-W."/>
            <person name="Bruemmer F."/>
            <person name="Labrenz M."/>
            <person name="Spormann A.M."/>
            <person name="Op Den Camp H."/>
            <person name="Overmann J."/>
            <person name="Amann R."/>
            <person name="Jetten M.S.M."/>
            <person name="Mascher T."/>
            <person name="Medema M.H."/>
            <person name="Devos D.P."/>
            <person name="Kaster A.-K."/>
            <person name="Ovreas L."/>
            <person name="Rohde M."/>
            <person name="Galperin M.Y."/>
            <person name="Jogler C."/>
        </authorList>
    </citation>
    <scope>NUCLEOTIDE SEQUENCE [LARGE SCALE GENOMIC DNA]</scope>
    <source>
        <strain evidence="6 7">Pan54</strain>
    </source>
</reference>
<dbReference type="CDD" id="cd02517">
    <property type="entry name" value="CMP-KDO-Synthetase"/>
    <property type="match status" value="1"/>
</dbReference>
<dbReference type="GO" id="GO:0033468">
    <property type="term" value="P:CMP-keto-3-deoxy-D-manno-octulosonic acid biosynthetic process"/>
    <property type="evidence" value="ECO:0007669"/>
    <property type="project" value="UniProtKB-UniRule"/>
</dbReference>
<evidence type="ECO:0000256" key="3">
    <source>
        <dbReference type="ARBA" id="ARBA00022695"/>
    </source>
</evidence>
<dbReference type="GO" id="GO:0016020">
    <property type="term" value="C:membrane"/>
    <property type="evidence" value="ECO:0007669"/>
    <property type="project" value="UniProtKB-SubCell"/>
</dbReference>
<keyword evidence="5" id="KW-0963">Cytoplasm</keyword>
<evidence type="ECO:0000313" key="7">
    <source>
        <dbReference type="Proteomes" id="UP000316095"/>
    </source>
</evidence>
<dbReference type="EMBL" id="SJPG01000001">
    <property type="protein sequence ID" value="TWT61259.1"/>
    <property type="molecule type" value="Genomic_DNA"/>
</dbReference>
<dbReference type="InterPro" id="IPR029044">
    <property type="entry name" value="Nucleotide-diphossugar_trans"/>
</dbReference>
<dbReference type="PANTHER" id="PTHR42866:SF2">
    <property type="entry name" value="3-DEOXY-MANNO-OCTULOSONATE CYTIDYLYLTRANSFERASE, MITOCHONDRIAL"/>
    <property type="match status" value="1"/>
</dbReference>
<evidence type="ECO:0000256" key="1">
    <source>
        <dbReference type="ARBA" id="ARBA00004370"/>
    </source>
</evidence>
<accession>A0A5C5XF23</accession>
<comment type="subcellular location">
    <subcellularLocation>
        <location evidence="5">Cytoplasm</location>
    </subcellularLocation>
    <subcellularLocation>
        <location evidence="1">Membrane</location>
    </subcellularLocation>
</comment>
<evidence type="ECO:0000313" key="6">
    <source>
        <dbReference type="EMBL" id="TWT61259.1"/>
    </source>
</evidence>
<dbReference type="FunFam" id="3.90.550.10:FF:000011">
    <property type="entry name" value="3-deoxy-manno-octulosonate cytidylyltransferase"/>
    <property type="match status" value="1"/>
</dbReference>
<dbReference type="Proteomes" id="UP000316095">
    <property type="component" value="Unassembled WGS sequence"/>
</dbReference>
<keyword evidence="3 5" id="KW-0548">Nucleotidyltransferase</keyword>
<dbReference type="GO" id="GO:0009103">
    <property type="term" value="P:lipopolysaccharide biosynthetic process"/>
    <property type="evidence" value="ECO:0007669"/>
    <property type="project" value="UniProtKB-UniRule"/>
</dbReference>
<organism evidence="6 7">
    <name type="scientific">Rubinisphaera italica</name>
    <dbReference type="NCBI Taxonomy" id="2527969"/>
    <lineage>
        <taxon>Bacteria</taxon>
        <taxon>Pseudomonadati</taxon>
        <taxon>Planctomycetota</taxon>
        <taxon>Planctomycetia</taxon>
        <taxon>Planctomycetales</taxon>
        <taxon>Planctomycetaceae</taxon>
        <taxon>Rubinisphaera</taxon>
    </lineage>
</organism>
<comment type="function">
    <text evidence="5">Activates KDO (a required 8-carbon sugar) for incorporation into bacterial lipopolysaccharide in Gram-negative bacteria.</text>
</comment>
<dbReference type="Pfam" id="PF02348">
    <property type="entry name" value="CTP_transf_3"/>
    <property type="match status" value="1"/>
</dbReference>
<dbReference type="NCBIfam" id="TIGR00466">
    <property type="entry name" value="kdsB"/>
    <property type="match status" value="1"/>
</dbReference>
<dbReference type="NCBIfam" id="NF003952">
    <property type="entry name" value="PRK05450.1-5"/>
    <property type="match status" value="1"/>
</dbReference>
<dbReference type="EC" id="2.7.7.38" evidence="5"/>
<evidence type="ECO:0000256" key="4">
    <source>
        <dbReference type="ARBA" id="ARBA00022985"/>
    </source>
</evidence>
<dbReference type="PANTHER" id="PTHR42866">
    <property type="entry name" value="3-DEOXY-MANNO-OCTULOSONATE CYTIDYLYLTRANSFERASE"/>
    <property type="match status" value="1"/>
</dbReference>
<comment type="caution">
    <text evidence="6">The sequence shown here is derived from an EMBL/GenBank/DDBJ whole genome shotgun (WGS) entry which is preliminary data.</text>
</comment>
<dbReference type="AlphaFoldDB" id="A0A5C5XF23"/>
<gene>
    <name evidence="6" type="primary">kpsU</name>
    <name evidence="5" type="synonym">kdsB</name>
    <name evidence="6" type="ORF">Pan54_19940</name>
</gene>
<dbReference type="InterPro" id="IPR004528">
    <property type="entry name" value="KdsB"/>
</dbReference>
<name>A0A5C5XF23_9PLAN</name>
<dbReference type="HAMAP" id="MF_00057">
    <property type="entry name" value="KdsB"/>
    <property type="match status" value="1"/>
</dbReference>